<dbReference type="PANTHER" id="PTHR47179:SF1">
    <property type="entry name" value="E3 UBIQUITIN-PROTEIN LIGASE SIS3"/>
    <property type="match status" value="1"/>
</dbReference>
<dbReference type="GO" id="GO:0008270">
    <property type="term" value="F:zinc ion binding"/>
    <property type="evidence" value="ECO:0007669"/>
    <property type="project" value="UniProtKB-KW"/>
</dbReference>
<sequence length="300" mass="34375">MVGLSINDAILAFALIYSSIDIFTQWNSFTSCCHPIQLWLVISYATIILFRVIYYISQYISEDSEDFLPSTSTSGVPFWLNLSILCIIFPFFVSWTVVGTIWFKNIELKTPQCLPRNGANHPWFLIFWLILCYVWIAMYSAFIGISVFFEFRIRRAEEDLQLLENEEIVRRWGRLRLLADYGIHFIRHGLSPVEVSALPVRKVKSNECIGPCSICIEDFKADDAIRTLPACGHSFHKSCIDTWLLRNAICPNCKTLVRYGKTETGTTPTRFSADSDTSMNQDTISTTDFHGEDPIDDMNV</sequence>
<proteinExistence type="predicted"/>
<feature type="domain" description="RING-type" evidence="4">
    <location>
        <begin position="212"/>
        <end position="254"/>
    </location>
</feature>
<evidence type="ECO:0000256" key="1">
    <source>
        <dbReference type="PROSITE-ProRule" id="PRU00175"/>
    </source>
</evidence>
<reference evidence="5 6" key="1">
    <citation type="submission" date="2016-10" db="EMBL/GenBank/DDBJ databases">
        <title>Reductive evolution of mitochondrial metabolism and differential evolution of invasion-related proteins in Cryptosporidium.</title>
        <authorList>
            <person name="Liu S."/>
            <person name="Roellig D.M."/>
            <person name="Guo Y."/>
            <person name="Li N."/>
            <person name="Frace M.A."/>
            <person name="Tang K."/>
            <person name="Zhang L."/>
            <person name="Feng Y."/>
            <person name="Xiao L."/>
        </authorList>
    </citation>
    <scope>NUCLEOTIDE SEQUENCE [LARGE SCALE GENOMIC DNA]</scope>
    <source>
        <strain evidence="5">30847</strain>
    </source>
</reference>
<dbReference type="GO" id="GO:0004842">
    <property type="term" value="F:ubiquitin-protein transferase activity"/>
    <property type="evidence" value="ECO:0007669"/>
    <property type="project" value="InterPro"/>
</dbReference>
<protein>
    <submittedName>
        <fullName evidence="5">Zinc C3HC4 type domain-containing protein</fullName>
    </submittedName>
</protein>
<dbReference type="AlphaFoldDB" id="A0A1J4MH56"/>
<dbReference type="Pfam" id="PF13639">
    <property type="entry name" value="zf-RING_2"/>
    <property type="match status" value="1"/>
</dbReference>
<evidence type="ECO:0000313" key="5">
    <source>
        <dbReference type="EMBL" id="OII72348.1"/>
    </source>
</evidence>
<organism evidence="5 6">
    <name type="scientific">Cryptosporidium andersoni</name>
    <dbReference type="NCBI Taxonomy" id="117008"/>
    <lineage>
        <taxon>Eukaryota</taxon>
        <taxon>Sar</taxon>
        <taxon>Alveolata</taxon>
        <taxon>Apicomplexa</taxon>
        <taxon>Conoidasida</taxon>
        <taxon>Coccidia</taxon>
        <taxon>Eucoccidiorida</taxon>
        <taxon>Eimeriorina</taxon>
        <taxon>Cryptosporidiidae</taxon>
        <taxon>Cryptosporidium</taxon>
    </lineage>
</organism>
<dbReference type="CDD" id="cd16454">
    <property type="entry name" value="RING-H2_PA-TM-RING"/>
    <property type="match status" value="1"/>
</dbReference>
<evidence type="ECO:0000259" key="4">
    <source>
        <dbReference type="PROSITE" id="PS50089"/>
    </source>
</evidence>
<accession>A0A1J4MH56</accession>
<dbReference type="EMBL" id="LRBS01000117">
    <property type="protein sequence ID" value="OII72348.1"/>
    <property type="molecule type" value="Genomic_DNA"/>
</dbReference>
<feature type="transmembrane region" description="Helical" evidence="3">
    <location>
        <begin position="36"/>
        <end position="56"/>
    </location>
</feature>
<dbReference type="InterPro" id="IPR001841">
    <property type="entry name" value="Znf_RING"/>
</dbReference>
<dbReference type="GeneID" id="92365483"/>
<dbReference type="GO" id="GO:0010182">
    <property type="term" value="P:sugar mediated signaling pathway"/>
    <property type="evidence" value="ECO:0007669"/>
    <property type="project" value="InterPro"/>
</dbReference>
<comment type="caution">
    <text evidence="5">The sequence shown here is derived from an EMBL/GenBank/DDBJ whole genome shotgun (WGS) entry which is preliminary data.</text>
</comment>
<dbReference type="VEuPathDB" id="CryptoDB:cand_012980"/>
<dbReference type="PROSITE" id="PS50089">
    <property type="entry name" value="ZF_RING_2"/>
    <property type="match status" value="1"/>
</dbReference>
<feature type="region of interest" description="Disordered" evidence="2">
    <location>
        <begin position="267"/>
        <end position="300"/>
    </location>
</feature>
<dbReference type="RefSeq" id="XP_067066943.1">
    <property type="nucleotide sequence ID" value="XM_067211535.1"/>
</dbReference>
<gene>
    <name evidence="5" type="ORF">cand_012980</name>
</gene>
<dbReference type="PANTHER" id="PTHR47179">
    <property type="entry name" value="E3 UBIQUITIN-PROTEIN LIGASE SIS3"/>
    <property type="match status" value="1"/>
</dbReference>
<name>A0A1J4MH56_9CRYT</name>
<keyword evidence="1" id="KW-0862">Zinc</keyword>
<feature type="transmembrane region" description="Helical" evidence="3">
    <location>
        <begin position="124"/>
        <end position="149"/>
    </location>
</feature>
<keyword evidence="3" id="KW-1133">Transmembrane helix</keyword>
<evidence type="ECO:0000256" key="3">
    <source>
        <dbReference type="SAM" id="Phobius"/>
    </source>
</evidence>
<dbReference type="InterPro" id="IPR044793">
    <property type="entry name" value="SIS3"/>
</dbReference>
<dbReference type="Gene3D" id="3.30.40.10">
    <property type="entry name" value="Zinc/RING finger domain, C3HC4 (zinc finger)"/>
    <property type="match status" value="1"/>
</dbReference>
<keyword evidence="3" id="KW-0812">Transmembrane</keyword>
<dbReference type="SMART" id="SM00184">
    <property type="entry name" value="RING"/>
    <property type="match status" value="1"/>
</dbReference>
<feature type="transmembrane region" description="Helical" evidence="3">
    <location>
        <begin position="6"/>
        <end position="24"/>
    </location>
</feature>
<dbReference type="InterPro" id="IPR013083">
    <property type="entry name" value="Znf_RING/FYVE/PHD"/>
</dbReference>
<keyword evidence="6" id="KW-1185">Reference proteome</keyword>
<evidence type="ECO:0000256" key="2">
    <source>
        <dbReference type="SAM" id="MobiDB-lite"/>
    </source>
</evidence>
<dbReference type="OrthoDB" id="8062037at2759"/>
<dbReference type="SUPFAM" id="SSF57850">
    <property type="entry name" value="RING/U-box"/>
    <property type="match status" value="1"/>
</dbReference>
<feature type="compositionally biased region" description="Polar residues" evidence="2">
    <location>
        <begin position="267"/>
        <end position="288"/>
    </location>
</feature>
<evidence type="ECO:0000313" key="6">
    <source>
        <dbReference type="Proteomes" id="UP000186804"/>
    </source>
</evidence>
<keyword evidence="3" id="KW-0472">Membrane</keyword>
<keyword evidence="1" id="KW-0479">Metal-binding</keyword>
<feature type="transmembrane region" description="Helical" evidence="3">
    <location>
        <begin position="76"/>
        <end position="103"/>
    </location>
</feature>
<keyword evidence="1" id="KW-0863">Zinc-finger</keyword>
<dbReference type="Proteomes" id="UP000186804">
    <property type="component" value="Unassembled WGS sequence"/>
</dbReference>